<proteinExistence type="predicted"/>
<sequence length="101" mass="10783">MTTLILTPSIAAMSDELGAISAEIKRLTTQKDAIAAELKEHGIGSYAGSVWKTSVFYTAASTAVDYKKFLADQAITLTEDQITAYTVTTRAGYLSAKSSKI</sequence>
<organism evidence="1">
    <name type="scientific">uncultured Caudovirales phage</name>
    <dbReference type="NCBI Taxonomy" id="2100421"/>
    <lineage>
        <taxon>Viruses</taxon>
        <taxon>Duplodnaviria</taxon>
        <taxon>Heunggongvirae</taxon>
        <taxon>Uroviricota</taxon>
        <taxon>Caudoviricetes</taxon>
        <taxon>Peduoviridae</taxon>
        <taxon>Maltschvirus</taxon>
        <taxon>Maltschvirus maltsch</taxon>
    </lineage>
</organism>
<accession>A0A6J5PVB7</accession>
<gene>
    <name evidence="1" type="ORF">UFOVP996_38</name>
</gene>
<protein>
    <submittedName>
        <fullName evidence="1">Uncharacterized protein</fullName>
    </submittedName>
</protein>
<dbReference type="EMBL" id="LR796927">
    <property type="protein sequence ID" value="CAB4175829.1"/>
    <property type="molecule type" value="Genomic_DNA"/>
</dbReference>
<reference evidence="1" key="1">
    <citation type="submission" date="2020-05" db="EMBL/GenBank/DDBJ databases">
        <authorList>
            <person name="Chiriac C."/>
            <person name="Salcher M."/>
            <person name="Ghai R."/>
            <person name="Kavagutti S V."/>
        </authorList>
    </citation>
    <scope>NUCLEOTIDE SEQUENCE</scope>
</reference>
<evidence type="ECO:0000313" key="1">
    <source>
        <dbReference type="EMBL" id="CAB4175829.1"/>
    </source>
</evidence>
<name>A0A6J5PVB7_9CAUD</name>